<comment type="catalytic activity">
    <reaction evidence="7">
        <text>diphthine methyl ester-[translation elongation factor 2] + H2O = diphthine-[translation elongation factor 2] + methanol + H(+)</text>
        <dbReference type="Rhea" id="RHEA:42656"/>
        <dbReference type="Rhea" id="RHEA-COMP:10172"/>
        <dbReference type="Rhea" id="RHEA-COMP:10173"/>
        <dbReference type="ChEBI" id="CHEBI:15377"/>
        <dbReference type="ChEBI" id="CHEBI:15378"/>
        <dbReference type="ChEBI" id="CHEBI:17790"/>
        <dbReference type="ChEBI" id="CHEBI:79005"/>
        <dbReference type="ChEBI" id="CHEBI:82696"/>
        <dbReference type="EC" id="3.1.1.97"/>
    </reaction>
</comment>
<dbReference type="InterPro" id="IPR001680">
    <property type="entry name" value="WD40_rpt"/>
</dbReference>
<organism evidence="9 10">
    <name type="scientific">Dreissena polymorpha</name>
    <name type="common">Zebra mussel</name>
    <name type="synonym">Mytilus polymorpha</name>
    <dbReference type="NCBI Taxonomy" id="45954"/>
    <lineage>
        <taxon>Eukaryota</taxon>
        <taxon>Metazoa</taxon>
        <taxon>Spiralia</taxon>
        <taxon>Lophotrochozoa</taxon>
        <taxon>Mollusca</taxon>
        <taxon>Bivalvia</taxon>
        <taxon>Autobranchia</taxon>
        <taxon>Heteroconchia</taxon>
        <taxon>Euheterodonta</taxon>
        <taxon>Imparidentia</taxon>
        <taxon>Neoheterodontei</taxon>
        <taxon>Myida</taxon>
        <taxon>Dreissenoidea</taxon>
        <taxon>Dreissenidae</taxon>
        <taxon>Dreissena</taxon>
    </lineage>
</organism>
<proteinExistence type="inferred from homology"/>
<evidence type="ECO:0000313" key="10">
    <source>
        <dbReference type="Proteomes" id="UP000828390"/>
    </source>
</evidence>
<protein>
    <recommendedName>
        <fullName evidence="6">methylated diphthine methylhydrolase</fullName>
        <ecNumber evidence="6">3.1.1.97</ecNumber>
    </recommendedName>
</protein>
<comment type="similarity">
    <text evidence="5">Belongs to the DPH7 family.</text>
</comment>
<dbReference type="Gene3D" id="2.130.10.10">
    <property type="entry name" value="YVTN repeat-like/Quinoprotein amine dehydrogenase"/>
    <property type="match status" value="1"/>
</dbReference>
<name>A0A9D4MB26_DREPO</name>
<dbReference type="EC" id="3.1.1.97" evidence="6"/>
<gene>
    <name evidence="9" type="ORF">DPMN_035492</name>
</gene>
<feature type="repeat" description="WD" evidence="8">
    <location>
        <begin position="217"/>
        <end position="259"/>
    </location>
</feature>
<evidence type="ECO:0000313" key="9">
    <source>
        <dbReference type="EMBL" id="KAH3872277.1"/>
    </source>
</evidence>
<dbReference type="OrthoDB" id="1930760at2759"/>
<dbReference type="GO" id="GO:0005737">
    <property type="term" value="C:cytoplasm"/>
    <property type="evidence" value="ECO:0007669"/>
    <property type="project" value="TreeGrafter"/>
</dbReference>
<keyword evidence="3" id="KW-0677">Repeat</keyword>
<dbReference type="AlphaFoldDB" id="A0A9D4MB26"/>
<dbReference type="PROSITE" id="PS50082">
    <property type="entry name" value="WD_REPEATS_2"/>
    <property type="match status" value="1"/>
</dbReference>
<keyword evidence="4" id="KW-0378">Hydrolase</keyword>
<dbReference type="Pfam" id="PF00400">
    <property type="entry name" value="WD40"/>
    <property type="match status" value="1"/>
</dbReference>
<dbReference type="InterPro" id="IPR019775">
    <property type="entry name" value="WD40_repeat_CS"/>
</dbReference>
<keyword evidence="10" id="KW-1185">Reference proteome</keyword>
<evidence type="ECO:0000256" key="3">
    <source>
        <dbReference type="ARBA" id="ARBA00022737"/>
    </source>
</evidence>
<keyword evidence="2 8" id="KW-0853">WD repeat</keyword>
<comment type="pathway">
    <text evidence="1">Protein modification; peptidyl-diphthamide biosynthesis.</text>
</comment>
<evidence type="ECO:0000256" key="6">
    <source>
        <dbReference type="ARBA" id="ARBA00039131"/>
    </source>
</evidence>
<comment type="caution">
    <text evidence="9">The sequence shown here is derived from an EMBL/GenBank/DDBJ whole genome shotgun (WGS) entry which is preliminary data.</text>
</comment>
<evidence type="ECO:0000256" key="4">
    <source>
        <dbReference type="ARBA" id="ARBA00022801"/>
    </source>
</evidence>
<accession>A0A9D4MB26</accession>
<dbReference type="InterPro" id="IPR015943">
    <property type="entry name" value="WD40/YVTN_repeat-like_dom_sf"/>
</dbReference>
<evidence type="ECO:0000256" key="7">
    <source>
        <dbReference type="ARBA" id="ARBA00047551"/>
    </source>
</evidence>
<evidence type="ECO:0000256" key="2">
    <source>
        <dbReference type="ARBA" id="ARBA00022574"/>
    </source>
</evidence>
<evidence type="ECO:0000256" key="5">
    <source>
        <dbReference type="ARBA" id="ARBA00038092"/>
    </source>
</evidence>
<dbReference type="PANTHER" id="PTHR46042">
    <property type="entry name" value="DIPHTHINE METHYLTRANSFERASE"/>
    <property type="match status" value="1"/>
</dbReference>
<reference evidence="9" key="2">
    <citation type="submission" date="2020-11" db="EMBL/GenBank/DDBJ databases">
        <authorList>
            <person name="McCartney M.A."/>
            <person name="Auch B."/>
            <person name="Kono T."/>
            <person name="Mallez S."/>
            <person name="Becker A."/>
            <person name="Gohl D.M."/>
            <person name="Silverstein K.A.T."/>
            <person name="Koren S."/>
            <person name="Bechman K.B."/>
            <person name="Herman A."/>
            <person name="Abrahante J.E."/>
            <person name="Garbe J."/>
        </authorList>
    </citation>
    <scope>NUCLEOTIDE SEQUENCE</scope>
    <source>
        <strain evidence="9">Duluth1</strain>
        <tissue evidence="9">Whole animal</tissue>
    </source>
</reference>
<dbReference type="Proteomes" id="UP000828390">
    <property type="component" value="Unassembled WGS sequence"/>
</dbReference>
<dbReference type="InterPro" id="IPR036322">
    <property type="entry name" value="WD40_repeat_dom_sf"/>
</dbReference>
<dbReference type="SUPFAM" id="SSF50978">
    <property type="entry name" value="WD40 repeat-like"/>
    <property type="match status" value="1"/>
</dbReference>
<evidence type="ECO:0000256" key="8">
    <source>
        <dbReference type="PROSITE-ProRule" id="PRU00221"/>
    </source>
</evidence>
<reference evidence="9" key="1">
    <citation type="journal article" date="2019" name="bioRxiv">
        <title>The Genome of the Zebra Mussel, Dreissena polymorpha: A Resource for Invasive Species Research.</title>
        <authorList>
            <person name="McCartney M.A."/>
            <person name="Auch B."/>
            <person name="Kono T."/>
            <person name="Mallez S."/>
            <person name="Zhang Y."/>
            <person name="Obille A."/>
            <person name="Becker A."/>
            <person name="Abrahante J.E."/>
            <person name="Garbe J."/>
            <person name="Badalamenti J.P."/>
            <person name="Herman A."/>
            <person name="Mangelson H."/>
            <person name="Liachko I."/>
            <person name="Sullivan S."/>
            <person name="Sone E.D."/>
            <person name="Koren S."/>
            <person name="Silverstein K.A.T."/>
            <person name="Beckman K.B."/>
            <person name="Gohl D.M."/>
        </authorList>
    </citation>
    <scope>NUCLEOTIDE SEQUENCE</scope>
    <source>
        <strain evidence="9">Duluth1</strain>
        <tissue evidence="9">Whole animal</tissue>
    </source>
</reference>
<dbReference type="InterPro" id="IPR052415">
    <property type="entry name" value="Diphthine_MTase"/>
</dbReference>
<dbReference type="SMART" id="SM00320">
    <property type="entry name" value="WD40"/>
    <property type="match status" value="2"/>
</dbReference>
<dbReference type="PROSITE" id="PS00678">
    <property type="entry name" value="WD_REPEATS_1"/>
    <property type="match status" value="1"/>
</dbReference>
<dbReference type="PANTHER" id="PTHR46042:SF1">
    <property type="entry name" value="DIPHTHINE METHYLTRANSFERASE"/>
    <property type="match status" value="1"/>
</dbReference>
<sequence length="382" mass="42658">MSVTTHQTLDTEYNADCVEWCPLSGYQDILLCGTYQLQQQESTESAGEQTRVGCLYMYSLDTQSGVPTLQQCTRLDMPGVLDIKWSCEPVQGHPTFALVNSIGELQLYKLGSNKAVSIETKAELSPHSLGLSLEWNNLTGHSEDLQIVSSDSSGHVHVHQLGGASLDTIDTWKAHDYEAWISAFNQANTQLVFTGGDDCRLKGWDLRAGTASPVFNSKRHTMGVCSIQSNPIEPHMLATGSYDEHLLVWDTRQMKSPTQEVDLGGGVWRVKWEPNTARYILTATMYNGFHVLDMTGESCSIASHYSEHQSIGYGADWCRLPSKMMDFHGKQFTASASTEELQLECSNTRVKREHCQNVISTCSFYDHLLKLWTFSDCTENTE</sequence>
<dbReference type="EMBL" id="JAIWYP010000002">
    <property type="protein sequence ID" value="KAH3872277.1"/>
    <property type="molecule type" value="Genomic_DNA"/>
</dbReference>
<dbReference type="GO" id="GO:0061685">
    <property type="term" value="F:diphthine methylesterase activity"/>
    <property type="evidence" value="ECO:0007669"/>
    <property type="project" value="UniProtKB-EC"/>
</dbReference>
<evidence type="ECO:0000256" key="1">
    <source>
        <dbReference type="ARBA" id="ARBA00005156"/>
    </source>
</evidence>
<dbReference type="GO" id="GO:0017183">
    <property type="term" value="P:protein histidyl modification to diphthamide"/>
    <property type="evidence" value="ECO:0007669"/>
    <property type="project" value="TreeGrafter"/>
</dbReference>